<dbReference type="PANTHER" id="PTHR30425:SF1">
    <property type="entry name" value="PHOSPHATE TRANSPORT SYSTEM PERMEASE PROTEIN PSTC"/>
    <property type="match status" value="1"/>
</dbReference>
<dbReference type="EMBL" id="AUZZ01007771">
    <property type="protein sequence ID" value="EQD41156.1"/>
    <property type="molecule type" value="Genomic_DNA"/>
</dbReference>
<dbReference type="InterPro" id="IPR051124">
    <property type="entry name" value="Phosphate_Transport_Permease"/>
</dbReference>
<sequence length="148" mass="15637">DSGPELRPMRPGDALFRVIVTAFAALIPLILLALLAFLVHDSWPALRFNGFEFFTRNAWNLGNQYGNPVTVRGEQVMPGASFAILFLIVGTLASSLIALLLAVPLGVGAAVFRGRGGATAHTHLRVAAGRAAGLGTQRGFRPGGVTWC</sequence>
<keyword evidence="4" id="KW-0472">Membrane</keyword>
<feature type="transmembrane region" description="Helical" evidence="4">
    <location>
        <begin position="82"/>
        <end position="112"/>
    </location>
</feature>
<name>T0YZN7_9ZZZZ</name>
<accession>T0YZN7</accession>
<evidence type="ECO:0000256" key="1">
    <source>
        <dbReference type="ARBA" id="ARBA00004651"/>
    </source>
</evidence>
<comment type="caution">
    <text evidence="5">The sequence shown here is derived from an EMBL/GenBank/DDBJ whole genome shotgun (WGS) entry which is preliminary data.</text>
</comment>
<feature type="transmembrane region" description="Helical" evidence="4">
    <location>
        <begin position="14"/>
        <end position="39"/>
    </location>
</feature>
<keyword evidence="4" id="KW-0812">Transmembrane</keyword>
<dbReference type="PANTHER" id="PTHR30425">
    <property type="entry name" value="PHOSPHATE TRANSPORT SYSTEM PERMEASE PROTEIN PST"/>
    <property type="match status" value="1"/>
</dbReference>
<dbReference type="AlphaFoldDB" id="T0YZN7"/>
<evidence type="ECO:0000256" key="4">
    <source>
        <dbReference type="SAM" id="Phobius"/>
    </source>
</evidence>
<evidence type="ECO:0000256" key="2">
    <source>
        <dbReference type="ARBA" id="ARBA00022448"/>
    </source>
</evidence>
<proteinExistence type="predicted"/>
<protein>
    <submittedName>
        <fullName evidence="5">Membrane protein</fullName>
    </submittedName>
</protein>
<reference evidence="5" key="1">
    <citation type="submission" date="2013-08" db="EMBL/GenBank/DDBJ databases">
        <authorList>
            <person name="Mendez C."/>
            <person name="Richter M."/>
            <person name="Ferrer M."/>
            <person name="Sanchez J."/>
        </authorList>
    </citation>
    <scope>NUCLEOTIDE SEQUENCE</scope>
</reference>
<keyword evidence="4" id="KW-1133">Transmembrane helix</keyword>
<organism evidence="5">
    <name type="scientific">mine drainage metagenome</name>
    <dbReference type="NCBI Taxonomy" id="410659"/>
    <lineage>
        <taxon>unclassified sequences</taxon>
        <taxon>metagenomes</taxon>
        <taxon>ecological metagenomes</taxon>
    </lineage>
</organism>
<dbReference type="GO" id="GO:0005886">
    <property type="term" value="C:plasma membrane"/>
    <property type="evidence" value="ECO:0007669"/>
    <property type="project" value="UniProtKB-SubCell"/>
</dbReference>
<gene>
    <name evidence="5" type="ORF">B2A_10793</name>
</gene>
<keyword evidence="2" id="KW-0813">Transport</keyword>
<reference evidence="5" key="2">
    <citation type="journal article" date="2014" name="ISME J.">
        <title>Microbial stratification in low pH oxic and suboxic macroscopic growths along an acid mine drainage.</title>
        <authorList>
            <person name="Mendez-Garcia C."/>
            <person name="Mesa V."/>
            <person name="Sprenger R.R."/>
            <person name="Richter M."/>
            <person name="Diez M.S."/>
            <person name="Solano J."/>
            <person name="Bargiela R."/>
            <person name="Golyshina O.V."/>
            <person name="Manteca A."/>
            <person name="Ramos J.L."/>
            <person name="Gallego J.R."/>
            <person name="Llorente I."/>
            <person name="Martins Dos Santos V.A."/>
            <person name="Jensen O.N."/>
            <person name="Pelaez A.I."/>
            <person name="Sanchez J."/>
            <person name="Ferrer M."/>
        </authorList>
    </citation>
    <scope>NUCLEOTIDE SEQUENCE</scope>
</reference>
<evidence type="ECO:0000313" key="5">
    <source>
        <dbReference type="EMBL" id="EQD41156.1"/>
    </source>
</evidence>
<feature type="non-terminal residue" evidence="5">
    <location>
        <position position="1"/>
    </location>
</feature>
<comment type="subcellular location">
    <subcellularLocation>
        <location evidence="1">Cell membrane</location>
        <topology evidence="1">Multi-pass membrane protein</topology>
    </subcellularLocation>
</comment>
<keyword evidence="3" id="KW-1003">Cell membrane</keyword>
<evidence type="ECO:0000256" key="3">
    <source>
        <dbReference type="ARBA" id="ARBA00022475"/>
    </source>
</evidence>